<gene>
    <name evidence="2" type="ORF">HF519_17925</name>
</gene>
<keyword evidence="1" id="KW-1133">Transmembrane helix</keyword>
<dbReference type="Proteomes" id="UP000586918">
    <property type="component" value="Unassembled WGS sequence"/>
</dbReference>
<feature type="transmembrane region" description="Helical" evidence="1">
    <location>
        <begin position="42"/>
        <end position="64"/>
    </location>
</feature>
<organism evidence="2 3">
    <name type="scientific">Pseudonocardia bannensis</name>
    <dbReference type="NCBI Taxonomy" id="630973"/>
    <lineage>
        <taxon>Bacteria</taxon>
        <taxon>Bacillati</taxon>
        <taxon>Actinomycetota</taxon>
        <taxon>Actinomycetes</taxon>
        <taxon>Pseudonocardiales</taxon>
        <taxon>Pseudonocardiaceae</taxon>
        <taxon>Pseudonocardia</taxon>
    </lineage>
</organism>
<comment type="caution">
    <text evidence="2">The sequence shown here is derived from an EMBL/GenBank/DDBJ whole genome shotgun (WGS) entry which is preliminary data.</text>
</comment>
<dbReference type="EMBL" id="JAAXKZ010000067">
    <property type="protein sequence ID" value="NMH93419.1"/>
    <property type="molecule type" value="Genomic_DNA"/>
</dbReference>
<keyword evidence="1" id="KW-0472">Membrane</keyword>
<evidence type="ECO:0000313" key="3">
    <source>
        <dbReference type="Proteomes" id="UP000586918"/>
    </source>
</evidence>
<protein>
    <submittedName>
        <fullName evidence="2">Uncharacterized protein</fullName>
    </submittedName>
</protein>
<accession>A0A848DLK4</accession>
<sequence length="73" mass="8538">MKPPPRWKQWILSLIAAYPLVLAFQAFVVPQVADWPIWAKAALFPLIILTLMMYVVMPAVTRLFRRWLFRPAA</sequence>
<dbReference type="AlphaFoldDB" id="A0A848DLK4"/>
<evidence type="ECO:0000313" key="2">
    <source>
        <dbReference type="EMBL" id="NMH93419.1"/>
    </source>
</evidence>
<reference evidence="2 3" key="1">
    <citation type="submission" date="2020-04" db="EMBL/GenBank/DDBJ databases">
        <authorList>
            <person name="Klaysubun C."/>
            <person name="Duangmal K."/>
            <person name="Lipun K."/>
        </authorList>
    </citation>
    <scope>NUCLEOTIDE SEQUENCE [LARGE SCALE GENOMIC DNA]</scope>
    <source>
        <strain evidence="2 3">DSM 45300</strain>
    </source>
</reference>
<keyword evidence="1" id="KW-0812">Transmembrane</keyword>
<keyword evidence="3" id="KW-1185">Reference proteome</keyword>
<proteinExistence type="predicted"/>
<name>A0A848DLK4_9PSEU</name>
<evidence type="ECO:0000256" key="1">
    <source>
        <dbReference type="SAM" id="Phobius"/>
    </source>
</evidence>